<proteinExistence type="predicted"/>
<dbReference type="Proteomes" id="UP000664132">
    <property type="component" value="Unassembled WGS sequence"/>
</dbReference>
<protein>
    <submittedName>
        <fullName evidence="1">Uncharacterized protein</fullName>
    </submittedName>
</protein>
<sequence length="117" mass="13230">MVPFAQTDSHTGIEMGFMLDYATGNSEEEGPVIKYERRHFTAKFVVTTAAWDDKQHKMKSANAAHGPDLDVLPISRSSLNRTIRAGTNITRYWDHLRIKAADLPRVKSKKNRSDADK</sequence>
<reference evidence="1" key="1">
    <citation type="submission" date="2021-02" db="EMBL/GenBank/DDBJ databases">
        <title>Genome sequence Cadophora malorum strain M34.</title>
        <authorList>
            <person name="Stefanovic E."/>
            <person name="Vu D."/>
            <person name="Scully C."/>
            <person name="Dijksterhuis J."/>
            <person name="Roader J."/>
            <person name="Houbraken J."/>
        </authorList>
    </citation>
    <scope>NUCLEOTIDE SEQUENCE</scope>
    <source>
        <strain evidence="1">M34</strain>
    </source>
</reference>
<dbReference type="AlphaFoldDB" id="A0A8H7TMY0"/>
<keyword evidence="2" id="KW-1185">Reference proteome</keyword>
<name>A0A8H7TMY0_9HELO</name>
<accession>A0A8H7TMY0</accession>
<evidence type="ECO:0000313" key="2">
    <source>
        <dbReference type="Proteomes" id="UP000664132"/>
    </source>
</evidence>
<dbReference type="OrthoDB" id="5419219at2759"/>
<evidence type="ECO:0000313" key="1">
    <source>
        <dbReference type="EMBL" id="KAG4421808.1"/>
    </source>
</evidence>
<organism evidence="1 2">
    <name type="scientific">Cadophora malorum</name>
    <dbReference type="NCBI Taxonomy" id="108018"/>
    <lineage>
        <taxon>Eukaryota</taxon>
        <taxon>Fungi</taxon>
        <taxon>Dikarya</taxon>
        <taxon>Ascomycota</taxon>
        <taxon>Pezizomycotina</taxon>
        <taxon>Leotiomycetes</taxon>
        <taxon>Helotiales</taxon>
        <taxon>Ploettnerulaceae</taxon>
        <taxon>Cadophora</taxon>
    </lineage>
</organism>
<comment type="caution">
    <text evidence="1">The sequence shown here is derived from an EMBL/GenBank/DDBJ whole genome shotgun (WGS) entry which is preliminary data.</text>
</comment>
<gene>
    <name evidence="1" type="ORF">IFR04_005058</name>
</gene>
<dbReference type="EMBL" id="JAFJYH010000059">
    <property type="protein sequence ID" value="KAG4421808.1"/>
    <property type="molecule type" value="Genomic_DNA"/>
</dbReference>